<organism evidence="2 3">
    <name type="scientific">Ectopseudomonas toyotomiensis</name>
    <dbReference type="NCBI Taxonomy" id="554344"/>
    <lineage>
        <taxon>Bacteria</taxon>
        <taxon>Pseudomonadati</taxon>
        <taxon>Pseudomonadota</taxon>
        <taxon>Gammaproteobacteria</taxon>
        <taxon>Pseudomonadales</taxon>
        <taxon>Pseudomonadaceae</taxon>
        <taxon>Ectopseudomonas</taxon>
    </lineage>
</organism>
<sequence length="772" mass="81453">MMAGWKDAPLVEGENEQQPAWKSAPVEQPAGLQSADAGIGAGRSLLRGINDGLTLGFADEVSSALSATLNPVIGSGNDGDTWRERYDRNVEGERALDRQAREKNPMASAAGGIAGGLLPMAATAGASLLPSAGRAAAGPVSRAASQMPVAQAAPSILRTAGEGAAVGGAYGAAYGLGSAEGDLLERLPGAVDGMTTGASIGAGIPLVMMGGRAAAGAMRSPERSAVQQVERALERDGMTIDQFRRQADDLQQRYPGAAMPADAGGENVQGLLERVAQTPGAGRSQVIPALTERQQAQPQRITEALQDLTKGERENLNRLSEDLGRATGSQRSAYQAVEEAMAQRTRDAQPLYAKAYQEPVPWSNELEELFKRPVMQEAYRAAERRAGNEGRDFYGKFIDLKEDGSFTVQSVPSTGDLDFIKKTLDSKVGTLERAGDYSEARVIKGIRTKLLDMMDAASPTYREARAAWAGPSQFIDAVESGRTILSRNISAEELAANLGRLSASEIEGFRIGAVSAIVNKMGNDPAKMADVTKYLRSKEMRAKVAAMLPDDAARQRWGDLLDFEVSASTTAGRSLGNSATARRAAEMADANSIGGDLVLSALAGTPVGNLFSQFVGKAGRSLRDTVRARSDRAVADVLTRPDGLGQAQRAAAEATRSSAPPLLITGGASAGAVQGSTGREARPTVQSLLPTVRDRMRTDYPLDADEIARETGSTRAAAKQAIALAQREQQAMAKTYKSVPGANQARRGLLDPDAYTVAKTGDREWRIQAKAE</sequence>
<evidence type="ECO:0000313" key="3">
    <source>
        <dbReference type="Proteomes" id="UP000182025"/>
    </source>
</evidence>
<name>A0A1I5XA34_9GAMM</name>
<keyword evidence="3" id="KW-1185">Reference proteome</keyword>
<gene>
    <name evidence="2" type="ORF">SAMN05216177_110103</name>
</gene>
<feature type="region of interest" description="Disordered" evidence="1">
    <location>
        <begin position="644"/>
        <end position="665"/>
    </location>
</feature>
<dbReference type="Proteomes" id="UP000182025">
    <property type="component" value="Unassembled WGS sequence"/>
</dbReference>
<accession>A0A1I5XA34</accession>
<proteinExistence type="predicted"/>
<evidence type="ECO:0000256" key="1">
    <source>
        <dbReference type="SAM" id="MobiDB-lite"/>
    </source>
</evidence>
<dbReference type="AlphaFoldDB" id="A0A1I5XA34"/>
<protein>
    <submittedName>
        <fullName evidence="2">Uncharacterized protein</fullName>
    </submittedName>
</protein>
<dbReference type="EMBL" id="FOXK01000010">
    <property type="protein sequence ID" value="SFQ28835.1"/>
    <property type="molecule type" value="Genomic_DNA"/>
</dbReference>
<feature type="region of interest" description="Disordered" evidence="1">
    <location>
        <begin position="1"/>
        <end position="35"/>
    </location>
</feature>
<reference evidence="3" key="1">
    <citation type="submission" date="2016-10" db="EMBL/GenBank/DDBJ databases">
        <authorList>
            <person name="Varghese N."/>
            <person name="Submissions S."/>
        </authorList>
    </citation>
    <scope>NUCLEOTIDE SEQUENCE [LARGE SCALE GENOMIC DNA]</scope>
    <source>
        <strain evidence="3">JCM 15604</strain>
    </source>
</reference>
<evidence type="ECO:0000313" key="2">
    <source>
        <dbReference type="EMBL" id="SFQ28835.1"/>
    </source>
</evidence>